<name>A0A172XZ08_9FLAO</name>
<dbReference type="RefSeq" id="WP_066757449.1">
    <property type="nucleotide sequence ID" value="NZ_CP015199.1"/>
</dbReference>
<dbReference type="InterPro" id="IPR018891">
    <property type="entry name" value="AIPR_C"/>
</dbReference>
<proteinExistence type="predicted"/>
<dbReference type="EMBL" id="CP015199">
    <property type="protein sequence ID" value="ANF52184.1"/>
    <property type="molecule type" value="Genomic_DNA"/>
</dbReference>
<accession>A0A172XZ08</accession>
<dbReference type="OrthoDB" id="9806213at2"/>
<protein>
    <recommendedName>
        <fullName evidence="1">Abortive phage infection protein C-terminal domain-containing protein</fullName>
    </recommendedName>
</protein>
<evidence type="ECO:0000259" key="1">
    <source>
        <dbReference type="Pfam" id="PF10592"/>
    </source>
</evidence>
<dbReference type="AlphaFoldDB" id="A0A172XZ08"/>
<reference evidence="2 3" key="1">
    <citation type="submission" date="2016-04" db="EMBL/GenBank/DDBJ databases">
        <title>Complete Genome Sequence of Chryseobacterium sp. IHBB 10212.</title>
        <authorList>
            <person name="Pal M."/>
            <person name="Swarnkar M.K."/>
            <person name="Kaushal K."/>
            <person name="Chhibber S."/>
            <person name="Singh A.K."/>
            <person name="Gulati A."/>
        </authorList>
    </citation>
    <scope>NUCLEOTIDE SEQUENCE [LARGE SCALE GENOMIC DNA]</scope>
    <source>
        <strain evidence="2 3">IHBB 10212</strain>
    </source>
</reference>
<dbReference type="STRING" id="1685010.A0O34_17405"/>
<organism evidence="2 3">
    <name type="scientific">Chryseobacterium glaciei</name>
    <dbReference type="NCBI Taxonomy" id="1685010"/>
    <lineage>
        <taxon>Bacteria</taxon>
        <taxon>Pseudomonadati</taxon>
        <taxon>Bacteroidota</taxon>
        <taxon>Flavobacteriia</taxon>
        <taxon>Flavobacteriales</taxon>
        <taxon>Weeksellaceae</taxon>
        <taxon>Chryseobacterium group</taxon>
        <taxon>Chryseobacterium</taxon>
    </lineage>
</organism>
<dbReference type="KEGG" id="chh:A0O34_17405"/>
<evidence type="ECO:0000313" key="2">
    <source>
        <dbReference type="EMBL" id="ANF52184.1"/>
    </source>
</evidence>
<keyword evidence="3" id="KW-1185">Reference proteome</keyword>
<dbReference type="Pfam" id="PF10592">
    <property type="entry name" value="AIPR"/>
    <property type="match status" value="1"/>
</dbReference>
<feature type="domain" description="Abortive phage infection protein C-terminal" evidence="1">
    <location>
        <begin position="259"/>
        <end position="521"/>
    </location>
</feature>
<evidence type="ECO:0000313" key="3">
    <source>
        <dbReference type="Proteomes" id="UP000077824"/>
    </source>
</evidence>
<sequence length="579" mass="67154">MDLITTGFLNDFVDRKGYSKLTESQKFEYFCNFCVINKEYDSISFDDKLISTGNSTQGIDGIGIIINNKLCQNVSEVKQIMEMNRMLTVTFIFIQSKTSNSFSNNHLENFCRWTKNFFSEEANLFTTDEMKNAIEMREFIYHSSNLKYMKDRSPICKLYFCTNGKWQADPNLISVINNNKKEIENLDLFNSVEIYPIDSKALQNLYRRTKEPVEATIKFERKVNIPTISEITVAYSGLLPFSEFKKIIIDESGKMKSVFDDNIRDYLEQDSNPVNKDISNTLQKGNLEQFCILNNGVTIVAEEITGPGETITLSNYQIVNGCQTSNVLYENRNIDGIEAMHIPVKIIVTSDQNIKSQITRATNNQTAVNAVELEALSDFQRNLEDYYNALAKNNLKLYYERRTNQYKNSDDIPLYKVVNRESQIKSLSAMFLNNPHNVAGNYGKLVEKLGVDIFNSDHDYFPYYISSLTYFFLDKLLEENKLFPKSKRFRYQILMVFRFLITKTISPNLKDKGRMQKQCQQILDVLKDDSTTLHIFKESANFIESEELNIDFNDRKAVERKDTTSLILDKLTELYLIEK</sequence>
<gene>
    <name evidence="2" type="ORF">A0O34_17405</name>
</gene>
<dbReference type="Proteomes" id="UP000077824">
    <property type="component" value="Chromosome"/>
</dbReference>